<dbReference type="Gene3D" id="1.10.565.10">
    <property type="entry name" value="Retinoid X Receptor"/>
    <property type="match status" value="1"/>
</dbReference>
<evidence type="ECO:0000256" key="6">
    <source>
        <dbReference type="ARBA" id="ARBA00023125"/>
    </source>
</evidence>
<feature type="region of interest" description="Disordered" evidence="10">
    <location>
        <begin position="183"/>
        <end position="217"/>
    </location>
</feature>
<feature type="region of interest" description="Disordered" evidence="10">
    <location>
        <begin position="98"/>
        <end position="166"/>
    </location>
</feature>
<reference evidence="13" key="1">
    <citation type="submission" date="2022-08" db="UniProtKB">
        <authorList>
            <consortium name="EnsemblMetazoa"/>
        </authorList>
    </citation>
    <scope>IDENTIFICATION</scope>
    <source>
        <strain evidence="13">05x7-T-G4-1.051#20</strain>
    </source>
</reference>
<evidence type="ECO:0000256" key="5">
    <source>
        <dbReference type="ARBA" id="ARBA00023015"/>
    </source>
</evidence>
<dbReference type="GO" id="GO:0009755">
    <property type="term" value="P:hormone-mediated signaling pathway"/>
    <property type="evidence" value="ECO:0007669"/>
    <property type="project" value="TreeGrafter"/>
</dbReference>
<dbReference type="SUPFAM" id="SSF48508">
    <property type="entry name" value="Nuclear receptor ligand-binding domain"/>
    <property type="match status" value="1"/>
</dbReference>
<dbReference type="PANTHER" id="PTHR24082">
    <property type="entry name" value="NUCLEAR HORMONE RECEPTOR"/>
    <property type="match status" value="1"/>
</dbReference>
<dbReference type="SMART" id="SM00399">
    <property type="entry name" value="ZnF_C4"/>
    <property type="match status" value="1"/>
</dbReference>
<keyword evidence="14" id="KW-1185">Reference proteome</keyword>
<keyword evidence="8" id="KW-0675">Receptor</keyword>
<dbReference type="SUPFAM" id="SSF57716">
    <property type="entry name" value="Glucocorticoid receptor-like (DNA-binding domain)"/>
    <property type="match status" value="1"/>
</dbReference>
<evidence type="ECO:0000256" key="2">
    <source>
        <dbReference type="ARBA" id="ARBA00022723"/>
    </source>
</evidence>
<evidence type="ECO:0000313" key="13">
    <source>
        <dbReference type="EnsemblMetazoa" id="G23599.2:cds"/>
    </source>
</evidence>
<dbReference type="PANTHER" id="PTHR24082:SF473">
    <property type="entry name" value="ECDYSONE-INDUCED PROTEIN 75B, ISOFORM B"/>
    <property type="match status" value="1"/>
</dbReference>
<dbReference type="PRINTS" id="PR00047">
    <property type="entry name" value="STROIDFINGER"/>
</dbReference>
<dbReference type="PROSITE" id="PS00031">
    <property type="entry name" value="NUCLEAR_REC_DBD_1"/>
    <property type="match status" value="1"/>
</dbReference>
<evidence type="ECO:0000259" key="11">
    <source>
        <dbReference type="PROSITE" id="PS51030"/>
    </source>
</evidence>
<keyword evidence="3" id="KW-0863">Zinc-finger</keyword>
<feature type="compositionally biased region" description="Low complexity" evidence="10">
    <location>
        <begin position="185"/>
        <end position="198"/>
    </location>
</feature>
<keyword evidence="7" id="KW-0804">Transcription</keyword>
<evidence type="ECO:0000256" key="8">
    <source>
        <dbReference type="ARBA" id="ARBA00023170"/>
    </source>
</evidence>
<dbReference type="OrthoDB" id="5771769at2759"/>
<feature type="domain" description="Nuclear receptor" evidence="11">
    <location>
        <begin position="10"/>
        <end position="85"/>
    </location>
</feature>
<feature type="compositionally biased region" description="Basic and acidic residues" evidence="10">
    <location>
        <begin position="111"/>
        <end position="121"/>
    </location>
</feature>
<keyword evidence="9" id="KW-0539">Nucleus</keyword>
<feature type="domain" description="NR LBD" evidence="12">
    <location>
        <begin position="489"/>
        <end position="738"/>
    </location>
</feature>
<evidence type="ECO:0000256" key="10">
    <source>
        <dbReference type="SAM" id="MobiDB-lite"/>
    </source>
</evidence>
<dbReference type="InterPro" id="IPR013088">
    <property type="entry name" value="Znf_NHR/GATA"/>
</dbReference>
<dbReference type="InterPro" id="IPR035500">
    <property type="entry name" value="NHR-like_dom_sf"/>
</dbReference>
<evidence type="ECO:0000256" key="9">
    <source>
        <dbReference type="ARBA" id="ARBA00023242"/>
    </source>
</evidence>
<evidence type="ECO:0000313" key="14">
    <source>
        <dbReference type="Proteomes" id="UP000005408"/>
    </source>
</evidence>
<dbReference type="InterPro" id="IPR000536">
    <property type="entry name" value="Nucl_hrmn_rcpt_lig-bd"/>
</dbReference>
<evidence type="ECO:0000256" key="7">
    <source>
        <dbReference type="ARBA" id="ARBA00023163"/>
    </source>
</evidence>
<keyword evidence="6" id="KW-0238">DNA-binding</keyword>
<name>A0A8W8KID7_MAGGI</name>
<keyword evidence="4" id="KW-0862">Zinc</keyword>
<organism evidence="13 14">
    <name type="scientific">Magallana gigas</name>
    <name type="common">Pacific oyster</name>
    <name type="synonym">Crassostrea gigas</name>
    <dbReference type="NCBI Taxonomy" id="29159"/>
    <lineage>
        <taxon>Eukaryota</taxon>
        <taxon>Metazoa</taxon>
        <taxon>Spiralia</taxon>
        <taxon>Lophotrochozoa</taxon>
        <taxon>Mollusca</taxon>
        <taxon>Bivalvia</taxon>
        <taxon>Autobranchia</taxon>
        <taxon>Pteriomorphia</taxon>
        <taxon>Ostreida</taxon>
        <taxon>Ostreoidea</taxon>
        <taxon>Ostreidae</taxon>
        <taxon>Magallana</taxon>
    </lineage>
</organism>
<dbReference type="Proteomes" id="UP000005408">
    <property type="component" value="Unassembled WGS sequence"/>
</dbReference>
<dbReference type="Pfam" id="PF00105">
    <property type="entry name" value="zf-C4"/>
    <property type="match status" value="1"/>
</dbReference>
<evidence type="ECO:0000259" key="12">
    <source>
        <dbReference type="PROSITE" id="PS51843"/>
    </source>
</evidence>
<sequence length="747" mass="83845">MPHGAIRFPFGKCHVCQDQATGVHYGVATCEGCKGFFKRSTIRGEKYKCFFGGQCEITPQNRNRCKSCRFRLCLESGMSLEAVKMGRIPKLEKERALELASQEGSHGIENSIRDDTVDGQKKSIKKGVKREHKSTSGFSGFQGQKKLGHDESARMSSSLDSTENKPEGLEIVFDVDKSRIMQPRQSISSVDSSTDSQSLEYLGKRVSSPESNSDLGPNRHCPVSVLAPYNDINSFTSSLLSESSTVTGSNNVQKMEELETNRMIKTEYDSQFENCLHRNPSGSSSFTSPPILEGYHAQNGPPASIHSNKFFHANYPSDINTGFVRQEEMRTLDYETDLNEKLYPKHPQACNVSPYDSNSTGLAYGASSDSHCCISSSSSESTIWDKEILGKLQVNDNSFKMELKTSEIYAPVRNHYAYLGDVELGGMFNRLPLYIQTLQQLDVCQRTGLLLKLQEVPNDMINKICKMLAMEDRFAVSKEGVSMGKDSTFLIQGTLQRLKFSMDTLWKPIWLMRQYVRQGLSSVPATVIYSGATDEELNYVWPSLMQSVQFYNDVILGFAFGCPGFKNLQSELKEILTQNAYFEIWILLMADFCIDGKCHFPLPNKQIYTNETMIKILKEKSVVEIKGVLEKINKCQLCDLEIGLLCAILLIDPDDEKLGNSSMNLEPLRALHSHYLDILATVVTKIHTTQSTKKLSDIFSLTPLIKKLSTLLRLQVTQYAVEQVPDEDCLQSIAMNAQAHVEKEHLL</sequence>
<dbReference type="GO" id="GO:0008270">
    <property type="term" value="F:zinc ion binding"/>
    <property type="evidence" value="ECO:0007669"/>
    <property type="project" value="UniProtKB-KW"/>
</dbReference>
<comment type="similarity">
    <text evidence="1">Belongs to the nuclear hormone receptor family.</text>
</comment>
<accession>A0A8W8KID7</accession>
<dbReference type="OMA" id="DANICQS"/>
<evidence type="ECO:0000256" key="4">
    <source>
        <dbReference type="ARBA" id="ARBA00022833"/>
    </source>
</evidence>
<dbReference type="GO" id="GO:0045944">
    <property type="term" value="P:positive regulation of transcription by RNA polymerase II"/>
    <property type="evidence" value="ECO:0007669"/>
    <property type="project" value="TreeGrafter"/>
</dbReference>
<dbReference type="GO" id="GO:0000978">
    <property type="term" value="F:RNA polymerase II cis-regulatory region sequence-specific DNA binding"/>
    <property type="evidence" value="ECO:0007669"/>
    <property type="project" value="TreeGrafter"/>
</dbReference>
<dbReference type="GO" id="GO:0004879">
    <property type="term" value="F:nuclear receptor activity"/>
    <property type="evidence" value="ECO:0007669"/>
    <property type="project" value="TreeGrafter"/>
</dbReference>
<protein>
    <submittedName>
        <fullName evidence="13">Uncharacterized protein</fullName>
    </submittedName>
</protein>
<dbReference type="CDD" id="cd06916">
    <property type="entry name" value="NR_DBD_like"/>
    <property type="match status" value="1"/>
</dbReference>
<feature type="compositionally biased region" description="Basic residues" evidence="10">
    <location>
        <begin position="122"/>
        <end position="132"/>
    </location>
</feature>
<evidence type="ECO:0000256" key="1">
    <source>
        <dbReference type="ARBA" id="ARBA00005993"/>
    </source>
</evidence>
<proteinExistence type="inferred from homology"/>
<dbReference type="GO" id="GO:0000122">
    <property type="term" value="P:negative regulation of transcription by RNA polymerase II"/>
    <property type="evidence" value="ECO:0007669"/>
    <property type="project" value="TreeGrafter"/>
</dbReference>
<dbReference type="AlphaFoldDB" id="A0A8W8KID7"/>
<evidence type="ECO:0000256" key="3">
    <source>
        <dbReference type="ARBA" id="ARBA00022771"/>
    </source>
</evidence>
<keyword evidence="5" id="KW-0805">Transcription regulation</keyword>
<keyword evidence="2" id="KW-0479">Metal-binding</keyword>
<dbReference type="Gene3D" id="3.30.50.10">
    <property type="entry name" value="Erythroid Transcription Factor GATA-1, subunit A"/>
    <property type="match status" value="1"/>
</dbReference>
<dbReference type="PROSITE" id="PS51030">
    <property type="entry name" value="NUCLEAR_REC_DBD_2"/>
    <property type="match status" value="1"/>
</dbReference>
<dbReference type="GO" id="GO:0030154">
    <property type="term" value="P:cell differentiation"/>
    <property type="evidence" value="ECO:0007669"/>
    <property type="project" value="TreeGrafter"/>
</dbReference>
<dbReference type="InterPro" id="IPR050234">
    <property type="entry name" value="Nuclear_hormone_rcpt_NR1"/>
</dbReference>
<dbReference type="EnsemblMetazoa" id="G23599.2">
    <property type="protein sequence ID" value="G23599.2:cds"/>
    <property type="gene ID" value="G23599"/>
</dbReference>
<dbReference type="SMART" id="SM00430">
    <property type="entry name" value="HOLI"/>
    <property type="match status" value="1"/>
</dbReference>
<dbReference type="InterPro" id="IPR001628">
    <property type="entry name" value="Znf_hrmn_rcpt"/>
</dbReference>
<dbReference type="PROSITE" id="PS51843">
    <property type="entry name" value="NR_LBD"/>
    <property type="match status" value="1"/>
</dbReference>
<dbReference type="FunFam" id="3.30.50.10:FF:000030">
    <property type="entry name" value="Nuclear Hormone Receptor family"/>
    <property type="match status" value="1"/>
</dbReference>